<evidence type="ECO:0000313" key="4">
    <source>
        <dbReference type="Proteomes" id="UP000800303"/>
    </source>
</evidence>
<evidence type="ECO:0008006" key="5">
    <source>
        <dbReference type="Google" id="ProtNLM"/>
    </source>
</evidence>
<proteinExistence type="predicted"/>
<evidence type="ECO:0000256" key="1">
    <source>
        <dbReference type="SAM" id="MobiDB-lite"/>
    </source>
</evidence>
<dbReference type="InterPro" id="IPR046720">
    <property type="entry name" value="DUF6612"/>
</dbReference>
<dbReference type="Pfam" id="PF20316">
    <property type="entry name" value="DUF6612"/>
    <property type="match status" value="1"/>
</dbReference>
<keyword evidence="2" id="KW-0732">Signal</keyword>
<dbReference type="Proteomes" id="UP000800303">
    <property type="component" value="Unassembled WGS sequence"/>
</dbReference>
<evidence type="ECO:0000313" key="3">
    <source>
        <dbReference type="EMBL" id="NGZ78013.1"/>
    </source>
</evidence>
<dbReference type="PROSITE" id="PS51257">
    <property type="entry name" value="PROKAR_LIPOPROTEIN"/>
    <property type="match status" value="1"/>
</dbReference>
<feature type="chain" id="PRO_5046089216" description="Lipoprotein" evidence="2">
    <location>
        <begin position="30"/>
        <end position="312"/>
    </location>
</feature>
<organism evidence="3 4">
    <name type="scientific">Saccharibacillus alkalitolerans</name>
    <dbReference type="NCBI Taxonomy" id="2705290"/>
    <lineage>
        <taxon>Bacteria</taxon>
        <taxon>Bacillati</taxon>
        <taxon>Bacillota</taxon>
        <taxon>Bacilli</taxon>
        <taxon>Bacillales</taxon>
        <taxon>Paenibacillaceae</taxon>
        <taxon>Saccharibacillus</taxon>
    </lineage>
</organism>
<dbReference type="Gene3D" id="2.50.20.20">
    <property type="match status" value="1"/>
</dbReference>
<dbReference type="EMBL" id="JAAFGS010000013">
    <property type="protein sequence ID" value="NGZ78013.1"/>
    <property type="molecule type" value="Genomic_DNA"/>
</dbReference>
<keyword evidence="4" id="KW-1185">Reference proteome</keyword>
<feature type="region of interest" description="Disordered" evidence="1">
    <location>
        <begin position="288"/>
        <end position="312"/>
    </location>
</feature>
<feature type="region of interest" description="Disordered" evidence="1">
    <location>
        <begin position="35"/>
        <end position="54"/>
    </location>
</feature>
<feature type="signal peptide" evidence="2">
    <location>
        <begin position="1"/>
        <end position="29"/>
    </location>
</feature>
<comment type="caution">
    <text evidence="3">The sequence shown here is derived from an EMBL/GenBank/DDBJ whole genome shotgun (WGS) entry which is preliminary data.</text>
</comment>
<dbReference type="RefSeq" id="WP_166279541.1">
    <property type="nucleotide sequence ID" value="NZ_JAAFGS010000013.1"/>
</dbReference>
<sequence length="312" mass="32794">MYSAKGNRNRHYLINTLKMSALSLLLLSAACTSDSGTQETGKDAKPSGETTQSAASVYDTALEQAKALESYNIESKTNYTVEQPAAEEGAKAPDPVQTAIDISGGVIAKPEVQYGLKIDTLAQGQQGSIEIYAAGDELYTKDASGVWTTQSLANADESPAIETDMLDPAPLLEKLSAYKDSLKLAEDDNGYTLTFEASGEQAAALIEDALTRQLGDSAQSAQLSSLVKTGSEGKVNYSLVIDKKTHQLTSSSMKLDTTLDVNEQQIHITGSSDDVYSEQNAVSEIAVPAEATADASAKSEDAAESTAGTSGK</sequence>
<name>A0ABX0FCG7_9BACL</name>
<evidence type="ECO:0000256" key="2">
    <source>
        <dbReference type="SAM" id="SignalP"/>
    </source>
</evidence>
<reference evidence="3 4" key="1">
    <citation type="submission" date="2020-01" db="EMBL/GenBank/DDBJ databases">
        <title>Polyphasic characterisation and genomic insights into a novel alkali tolerant bacterium VR-M41.</title>
        <authorList>
            <person name="Vemuluri V.R."/>
        </authorList>
    </citation>
    <scope>NUCLEOTIDE SEQUENCE [LARGE SCALE GENOMIC DNA]</scope>
    <source>
        <strain evidence="3 4">VR-M41</strain>
    </source>
</reference>
<gene>
    <name evidence="3" type="ORF">GYN08_22220</name>
</gene>
<accession>A0ABX0FCG7</accession>
<protein>
    <recommendedName>
        <fullName evidence="5">Lipoprotein</fullName>
    </recommendedName>
</protein>